<reference evidence="1" key="1">
    <citation type="journal article" date="2014" name="Int. J. Syst. Evol. Microbiol.">
        <title>Complete genome sequence of Corynebacterium casei LMG S-19264T (=DSM 44701T), isolated from a smear-ripened cheese.</title>
        <authorList>
            <consortium name="US DOE Joint Genome Institute (JGI-PGF)"/>
            <person name="Walter F."/>
            <person name="Albersmeier A."/>
            <person name="Kalinowski J."/>
            <person name="Ruckert C."/>
        </authorList>
    </citation>
    <scope>NUCLEOTIDE SEQUENCE</scope>
    <source>
        <strain evidence="1">JCM 3086</strain>
    </source>
</reference>
<dbReference type="AlphaFoldDB" id="A0A917UNM5"/>
<evidence type="ECO:0000313" key="2">
    <source>
        <dbReference type="Proteomes" id="UP000657574"/>
    </source>
</evidence>
<keyword evidence="2" id="KW-1185">Reference proteome</keyword>
<evidence type="ECO:0000313" key="1">
    <source>
        <dbReference type="EMBL" id="GGJ70233.1"/>
    </source>
</evidence>
<protein>
    <submittedName>
        <fullName evidence="1">Uncharacterized protein</fullName>
    </submittedName>
</protein>
<reference evidence="1" key="2">
    <citation type="submission" date="2020-09" db="EMBL/GenBank/DDBJ databases">
        <authorList>
            <person name="Sun Q."/>
            <person name="Ohkuma M."/>
        </authorList>
    </citation>
    <scope>NUCLEOTIDE SEQUENCE</scope>
    <source>
        <strain evidence="1">JCM 3086</strain>
    </source>
</reference>
<proteinExistence type="predicted"/>
<accession>A0A917UNM5</accession>
<dbReference type="EMBL" id="BMQA01000119">
    <property type="protein sequence ID" value="GGJ70233.1"/>
    <property type="molecule type" value="Genomic_DNA"/>
</dbReference>
<organism evidence="1 2">
    <name type="scientific">Streptomyces brasiliensis</name>
    <dbReference type="NCBI Taxonomy" id="1954"/>
    <lineage>
        <taxon>Bacteria</taxon>
        <taxon>Bacillati</taxon>
        <taxon>Actinomycetota</taxon>
        <taxon>Actinomycetes</taxon>
        <taxon>Kitasatosporales</taxon>
        <taxon>Streptomycetaceae</taxon>
        <taxon>Streptomyces</taxon>
    </lineage>
</organism>
<name>A0A917UNM5_9ACTN</name>
<dbReference type="Proteomes" id="UP000657574">
    <property type="component" value="Unassembled WGS sequence"/>
</dbReference>
<comment type="caution">
    <text evidence="1">The sequence shown here is derived from an EMBL/GenBank/DDBJ whole genome shotgun (WGS) entry which is preliminary data.</text>
</comment>
<sequence length="63" mass="6770">MMQRAMAAGEPVGSIVVRYNAHLAERAVPEWQATLDALQELPKIGAAGPVGYFGISMGTERRV</sequence>
<gene>
    <name evidence="1" type="ORF">GCM10010121_096100</name>
</gene>